<comment type="similarity">
    <text evidence="6">Belongs to the cytochrome b5 family.</text>
</comment>
<keyword evidence="6" id="KW-1133">Transmembrane helix</keyword>
<dbReference type="GO" id="GO:0020037">
    <property type="term" value="F:heme binding"/>
    <property type="evidence" value="ECO:0007669"/>
    <property type="project" value="UniProtKB-UniRule"/>
</dbReference>
<dbReference type="InterPro" id="IPR005804">
    <property type="entry name" value="FA_desaturase_dom"/>
</dbReference>
<dbReference type="SMART" id="SM01117">
    <property type="entry name" value="Cyt-b5"/>
    <property type="match status" value="1"/>
</dbReference>
<dbReference type="AlphaFoldDB" id="J3JW38"/>
<comment type="function">
    <text evidence="4">May play a role in muscle cell metabolism.</text>
</comment>
<feature type="transmembrane region" description="Helical" evidence="6">
    <location>
        <begin position="139"/>
        <end position="159"/>
    </location>
</feature>
<sequence>MPPNVSDIPPSTLGIIPPPRRAKNQTVDMWLEDKVAIDRAEGLWRVHDGLYDLTDFIQKHPGGSEWLELSKGLDITEAFEVHHLTNQPSQVLKKYFVRNAKERRNAPFTFKEDGFYKTLKKEIVETLPSLPKRSNLSNLLIDSLLVVLFLLSTLAAKYWSFTLGWMSGHVLALLSIAAHNYFHKKDNFRMYYFNFSLQTVREWRISHVLSHHMHTNTIDDYEISSWAPFLQYLPVKKSPIRRYGQWLVAPLMWITGFHKALLTRIIELINGRTNHIKKTDLVAFTLPVFMYLFSGQSMLNTFLMWNFVIAIGSTHLFFVGLHAAHHHPEIFHDGDQPRSQEDYDWGISQLDAVMERKEISGSLFLVLTNFGDHALHHMFPTLDHSTLEHLYPVFKKVLTKFDTNLRMVSQLDTLCGGFQQLLKVTPSEAPPDLKKYDLKKYK</sequence>
<dbReference type="GO" id="GO:0006629">
    <property type="term" value="P:lipid metabolic process"/>
    <property type="evidence" value="ECO:0007669"/>
    <property type="project" value="InterPro"/>
</dbReference>
<feature type="transmembrane region" description="Helical" evidence="6">
    <location>
        <begin position="165"/>
        <end position="182"/>
    </location>
</feature>
<keyword evidence="1 6" id="KW-0349">Heme</keyword>
<feature type="domain" description="Cytochrome b5 heme-binding" evidence="7">
    <location>
        <begin position="38"/>
        <end position="101"/>
    </location>
</feature>
<feature type="transmembrane region" description="Helical" evidence="6">
    <location>
        <begin position="305"/>
        <end position="324"/>
    </location>
</feature>
<dbReference type="SUPFAM" id="SSF55856">
    <property type="entry name" value="Cytochrome b5-like heme/steroid binding domain"/>
    <property type="match status" value="1"/>
</dbReference>
<dbReference type="PANTHER" id="PTHR16740">
    <property type="entry name" value="CYTOCHROME B5-RELATED PROTEIN-RELATED"/>
    <property type="match status" value="1"/>
</dbReference>
<protein>
    <recommendedName>
        <fullName evidence="5">Cytochrome b5-related protein</fullName>
    </recommendedName>
</protein>
<evidence type="ECO:0000256" key="6">
    <source>
        <dbReference type="RuleBase" id="RU362121"/>
    </source>
</evidence>
<evidence type="ECO:0000313" key="8">
    <source>
        <dbReference type="EMBL" id="AEE62418.1"/>
    </source>
</evidence>
<dbReference type="InterPro" id="IPR036400">
    <property type="entry name" value="Cyt_B5-like_heme/steroid_sf"/>
</dbReference>
<name>J3JW38_DENPD</name>
<dbReference type="InterPro" id="IPR001199">
    <property type="entry name" value="Cyt_B5-like_heme/steroid-bd"/>
</dbReference>
<dbReference type="PROSITE" id="PS50255">
    <property type="entry name" value="CYTOCHROME_B5_2"/>
    <property type="match status" value="1"/>
</dbReference>
<evidence type="ECO:0000256" key="3">
    <source>
        <dbReference type="ARBA" id="ARBA00023004"/>
    </source>
</evidence>
<organism evidence="8">
    <name type="scientific">Dendroctonus ponderosae</name>
    <name type="common">Mountain pine beetle</name>
    <dbReference type="NCBI Taxonomy" id="77166"/>
    <lineage>
        <taxon>Eukaryota</taxon>
        <taxon>Metazoa</taxon>
        <taxon>Ecdysozoa</taxon>
        <taxon>Arthropoda</taxon>
        <taxon>Hexapoda</taxon>
        <taxon>Insecta</taxon>
        <taxon>Pterygota</taxon>
        <taxon>Neoptera</taxon>
        <taxon>Endopterygota</taxon>
        <taxon>Coleoptera</taxon>
        <taxon>Polyphaga</taxon>
        <taxon>Cucujiformia</taxon>
        <taxon>Curculionidae</taxon>
        <taxon>Scolytinae</taxon>
        <taxon>Dendroctonus</taxon>
    </lineage>
</organism>
<keyword evidence="6" id="KW-0472">Membrane</keyword>
<dbReference type="Gene3D" id="3.10.120.10">
    <property type="entry name" value="Cytochrome b5-like heme/steroid binding domain"/>
    <property type="match status" value="1"/>
</dbReference>
<dbReference type="FunFam" id="3.10.120.10:FF:000020">
    <property type="entry name" value="Cytochrome b5-related protein"/>
    <property type="match status" value="1"/>
</dbReference>
<feature type="transmembrane region" description="Helical" evidence="6">
    <location>
        <begin position="281"/>
        <end position="299"/>
    </location>
</feature>
<dbReference type="PROSITE" id="PS00191">
    <property type="entry name" value="CYTOCHROME_B5_1"/>
    <property type="match status" value="1"/>
</dbReference>
<reference evidence="8" key="1">
    <citation type="journal article" date="2012" name="Insect Biochem. Mol. Biol.">
        <title>Transcriptome and full-length cDNA resources for the mountain pine beetle, Dendroctonus ponderosae Hopkins, a major insect pest of pine forests.</title>
        <authorList>
            <person name="Keeling C.I."/>
            <person name="Henderson H."/>
            <person name="Li M."/>
            <person name="Yuen M."/>
            <person name="Clark E.L."/>
            <person name="Fraser J.D."/>
            <person name="Huber D.P."/>
            <person name="Liao N.Y."/>
            <person name="Roderick Docking T."/>
            <person name="Birol I."/>
            <person name="Chan S.K."/>
            <person name="Taylor G.A."/>
            <person name="Palmquist D."/>
            <person name="Jones S.J."/>
            <person name="Bohlmann J."/>
        </authorList>
    </citation>
    <scope>NUCLEOTIDE SEQUENCE</scope>
    <source>
        <tissue evidence="8">Larvae</tissue>
    </source>
</reference>
<comment type="caution">
    <text evidence="6">Lacks conserved residue(s) required for the propagation of feature annotation.</text>
</comment>
<proteinExistence type="evidence at transcript level"/>
<evidence type="ECO:0000259" key="7">
    <source>
        <dbReference type="PROSITE" id="PS50255"/>
    </source>
</evidence>
<dbReference type="EMBL" id="BT127456">
    <property type="protein sequence ID" value="AEE62418.1"/>
    <property type="molecule type" value="mRNA"/>
</dbReference>
<dbReference type="PANTHER" id="PTHR16740:SF1">
    <property type="entry name" value="CYTOCHROME B5-RELATED PROTEIN-RELATED"/>
    <property type="match status" value="1"/>
</dbReference>
<dbReference type="InterPro" id="IPR053100">
    <property type="entry name" value="Cytochrome_b5-related"/>
</dbReference>
<dbReference type="Pfam" id="PF00173">
    <property type="entry name" value="Cyt-b5"/>
    <property type="match status" value="1"/>
</dbReference>
<evidence type="ECO:0000256" key="1">
    <source>
        <dbReference type="ARBA" id="ARBA00022617"/>
    </source>
</evidence>
<keyword evidence="6" id="KW-0812">Transmembrane</keyword>
<keyword evidence="2 6" id="KW-0479">Metal-binding</keyword>
<dbReference type="Pfam" id="PF00487">
    <property type="entry name" value="FA_desaturase"/>
    <property type="match status" value="1"/>
</dbReference>
<evidence type="ECO:0000256" key="5">
    <source>
        <dbReference type="ARBA" id="ARBA00073492"/>
    </source>
</evidence>
<keyword evidence="3 6" id="KW-0408">Iron</keyword>
<evidence type="ECO:0000256" key="4">
    <source>
        <dbReference type="ARBA" id="ARBA00055674"/>
    </source>
</evidence>
<dbReference type="OrthoDB" id="260519at2759"/>
<accession>J3JW38</accession>
<dbReference type="HOGENOM" id="CLU_627470_0_0_1"/>
<dbReference type="GO" id="GO:0046872">
    <property type="term" value="F:metal ion binding"/>
    <property type="evidence" value="ECO:0007669"/>
    <property type="project" value="UniProtKB-UniRule"/>
</dbReference>
<dbReference type="InterPro" id="IPR018506">
    <property type="entry name" value="Cyt_B5_heme-BS"/>
</dbReference>
<evidence type="ECO:0000256" key="2">
    <source>
        <dbReference type="ARBA" id="ARBA00022723"/>
    </source>
</evidence>